<dbReference type="InterPro" id="IPR023631">
    <property type="entry name" value="Amidase_dom"/>
</dbReference>
<proteinExistence type="predicted"/>
<dbReference type="Gene3D" id="3.90.1300.10">
    <property type="entry name" value="Amidase signature (AS) domain"/>
    <property type="match status" value="1"/>
</dbReference>
<accession>A0AAJ6BBB7</accession>
<evidence type="ECO:0000313" key="2">
    <source>
        <dbReference type="EMBL" id="WEK31340.1"/>
    </source>
</evidence>
<evidence type="ECO:0000313" key="3">
    <source>
        <dbReference type="Proteomes" id="UP001216329"/>
    </source>
</evidence>
<dbReference type="EMBL" id="CP119325">
    <property type="protein sequence ID" value="WEK31340.1"/>
    <property type="molecule type" value="Genomic_DNA"/>
</dbReference>
<gene>
    <name evidence="2" type="ORF">P0Y58_03860</name>
</gene>
<sequence length="502" mass="52761">MNNLQQNPAISVIDLAYRLDDLQEGFDGPVFASIIDPDSNDFATLSELQQKLAEGNLTSVDLVTRALARISALNEKGPQLRAVIETNPDALTIAQDRDAERFEGVLRGPLHGIPVLLKDNLDSGDGMQTSAGSLALVGEPAAADAYVVQRLRASGAIILGKANTSEWMGFRDWTAPLGWSGRGGQTRSALGRDFPVYGSSAGSAVAVSAGIVAIAVGTETNGSLVGPAYCNHVVGLRPTLGLLSQYGMLPLSSLQDTPGPMARTVTDAALLVDAMFGLDRPDQVPEGAPQAPVAYAAALDDSALWGVRLGYPVHSGGGATMADDPAFAALLSRLESAGATVVPVQFEFPDLFPEQMAVLSYDFKRELARYLAGRPGVGVKSLADVIAFNTANPLPEGYAQGLLESSEALAFNEEDYTCVAHQLRSQSRCLLDTALQVHDLAALIDLPLGYLNSYGAQAGYPGLTVPAGLDEDGRPTGLCFIGPQWSDGVLLSLGYAFEQSGR</sequence>
<dbReference type="PANTHER" id="PTHR42678">
    <property type="entry name" value="AMIDASE"/>
    <property type="match status" value="1"/>
</dbReference>
<dbReference type="SUPFAM" id="SSF75304">
    <property type="entry name" value="Amidase signature (AS) enzymes"/>
    <property type="match status" value="1"/>
</dbReference>
<dbReference type="InterPro" id="IPR036928">
    <property type="entry name" value="AS_sf"/>
</dbReference>
<organism evidence="2 3">
    <name type="scientific">Candidatus Pseudomonas phytovorans</name>
    <dbReference type="NCBI Taxonomy" id="3121377"/>
    <lineage>
        <taxon>Bacteria</taxon>
        <taxon>Pseudomonadati</taxon>
        <taxon>Pseudomonadota</taxon>
        <taxon>Gammaproteobacteria</taxon>
        <taxon>Pseudomonadales</taxon>
        <taxon>Pseudomonadaceae</taxon>
        <taxon>Pseudomonas</taxon>
    </lineage>
</organism>
<feature type="domain" description="Amidase" evidence="1">
    <location>
        <begin position="62"/>
        <end position="428"/>
    </location>
</feature>
<name>A0AAJ6BBB7_9PSED</name>
<dbReference type="Pfam" id="PF01425">
    <property type="entry name" value="Amidase"/>
    <property type="match status" value="1"/>
</dbReference>
<dbReference type="AlphaFoldDB" id="A0AAJ6BBB7"/>
<protein>
    <submittedName>
        <fullName evidence="2">Amidase family protein</fullName>
    </submittedName>
</protein>
<reference evidence="2" key="1">
    <citation type="submission" date="2023-03" db="EMBL/GenBank/DDBJ databases">
        <title>Andean soil-derived lignocellulolytic bacterial consortium as a source of novel taxa and putative plastic-active enzymes.</title>
        <authorList>
            <person name="Diaz-Garcia L."/>
            <person name="Chuvochina M."/>
            <person name="Feuerriegel G."/>
            <person name="Bunk B."/>
            <person name="Sproer C."/>
            <person name="Streit W.R."/>
            <person name="Rodriguez L.M."/>
            <person name="Overmann J."/>
            <person name="Jimenez D.J."/>
        </authorList>
    </citation>
    <scope>NUCLEOTIDE SEQUENCE</scope>
    <source>
        <strain evidence="2">MAG 876</strain>
    </source>
</reference>
<evidence type="ECO:0000259" key="1">
    <source>
        <dbReference type="Pfam" id="PF01425"/>
    </source>
</evidence>
<dbReference type="Proteomes" id="UP001216329">
    <property type="component" value="Chromosome"/>
</dbReference>
<dbReference type="PANTHER" id="PTHR42678:SF34">
    <property type="entry name" value="OS04G0183300 PROTEIN"/>
    <property type="match status" value="1"/>
</dbReference>